<sequence>MPEVEDAASSSGASELSEISSEITLFGKYEIGKLLGCGAFAKVYHARNVDTGQSVAIKVVSKKKVYKGGFMAQVKREIAIMRRLRHPNIVKLIEVLATKAKIYFVMEFAKGGELFTRVSRGRFSEDLSRRYFQQLISAVRFCHSRGVYHRDLKPENLLLDENWNLKITDFGLSAFTDQIRPDGLLHTLCGTPAYVAPEILAKKGYDGAKIDVWSCGIVLYVLHAGYLPFNEPNLMAMYRRIYKGEFRFPKWTSPDLRRFICRLLDINPETRITVDEIINDPWFKKGYKETKFHAEDFELKGDSTQSATNCLNAFHLISFSTGFDLSGLFKEFDFSVRREQFVSEEKPERIILRIEEEFRRIENVKVRKRKERGVYLEGQDSNFILIVNVHQLTENLVVVEIRRREVNLGPSGDLWEDKLRPKLFDIIYEPETVNVS</sequence>
<dbReference type="InterPro" id="IPR018451">
    <property type="entry name" value="NAF/FISL_domain"/>
</dbReference>
<dbReference type="Gene3D" id="3.30.310.80">
    <property type="entry name" value="Kinase associated domain 1, KA1"/>
    <property type="match status" value="1"/>
</dbReference>
<proteinExistence type="inferred from homology"/>
<name>A0A6A3CKL7_HIBSY</name>
<dbReference type="CDD" id="cd12195">
    <property type="entry name" value="CIPK_C"/>
    <property type="match status" value="1"/>
</dbReference>
<comment type="catalytic activity">
    <reaction evidence="10">
        <text>L-threonyl-[protein] + ATP = O-phospho-L-threonyl-[protein] + ADP + H(+)</text>
        <dbReference type="Rhea" id="RHEA:46608"/>
        <dbReference type="Rhea" id="RHEA-COMP:11060"/>
        <dbReference type="Rhea" id="RHEA-COMP:11605"/>
        <dbReference type="ChEBI" id="CHEBI:15378"/>
        <dbReference type="ChEBI" id="CHEBI:30013"/>
        <dbReference type="ChEBI" id="CHEBI:30616"/>
        <dbReference type="ChEBI" id="CHEBI:61977"/>
        <dbReference type="ChEBI" id="CHEBI:456216"/>
        <dbReference type="EC" id="2.7.11.1"/>
    </reaction>
</comment>
<dbReference type="InterPro" id="IPR011009">
    <property type="entry name" value="Kinase-like_dom_sf"/>
</dbReference>
<evidence type="ECO:0000256" key="13">
    <source>
        <dbReference type="RuleBase" id="RU000304"/>
    </source>
</evidence>
<evidence type="ECO:0000256" key="8">
    <source>
        <dbReference type="ARBA" id="ARBA00022840"/>
    </source>
</evidence>
<dbReference type="EMBL" id="VEPZ02000279">
    <property type="protein sequence ID" value="KAE8728112.1"/>
    <property type="molecule type" value="Genomic_DNA"/>
</dbReference>
<comment type="catalytic activity">
    <reaction evidence="11">
        <text>L-seryl-[protein] + ATP = O-phospho-L-seryl-[protein] + ADP + H(+)</text>
        <dbReference type="Rhea" id="RHEA:17989"/>
        <dbReference type="Rhea" id="RHEA-COMP:9863"/>
        <dbReference type="Rhea" id="RHEA-COMP:11604"/>
        <dbReference type="ChEBI" id="CHEBI:15378"/>
        <dbReference type="ChEBI" id="CHEBI:29999"/>
        <dbReference type="ChEBI" id="CHEBI:30616"/>
        <dbReference type="ChEBI" id="CHEBI:83421"/>
        <dbReference type="ChEBI" id="CHEBI:456216"/>
        <dbReference type="EC" id="2.7.11.1"/>
    </reaction>
</comment>
<comment type="cofactor">
    <cofactor evidence="1">
        <name>Mn(2+)</name>
        <dbReference type="ChEBI" id="CHEBI:29035"/>
    </cofactor>
</comment>
<dbReference type="Pfam" id="PF03822">
    <property type="entry name" value="NAF"/>
    <property type="match status" value="1"/>
</dbReference>
<feature type="domain" description="Protein kinase" evidence="14">
    <location>
        <begin position="29"/>
        <end position="283"/>
    </location>
</feature>
<evidence type="ECO:0000259" key="15">
    <source>
        <dbReference type="PROSITE" id="PS50816"/>
    </source>
</evidence>
<dbReference type="Pfam" id="PF00069">
    <property type="entry name" value="Pkinase"/>
    <property type="match status" value="1"/>
</dbReference>
<dbReference type="PROSITE" id="PS00108">
    <property type="entry name" value="PROTEIN_KINASE_ST"/>
    <property type="match status" value="1"/>
</dbReference>
<dbReference type="InterPro" id="IPR004041">
    <property type="entry name" value="NAF_dom"/>
</dbReference>
<dbReference type="PROSITE" id="PS00107">
    <property type="entry name" value="PROTEIN_KINASE_ATP"/>
    <property type="match status" value="1"/>
</dbReference>
<keyword evidence="5" id="KW-0808">Transferase</keyword>
<evidence type="ECO:0000256" key="6">
    <source>
        <dbReference type="ARBA" id="ARBA00022741"/>
    </source>
</evidence>
<evidence type="ECO:0000256" key="10">
    <source>
        <dbReference type="ARBA" id="ARBA00047899"/>
    </source>
</evidence>
<dbReference type="InterPro" id="IPR017441">
    <property type="entry name" value="Protein_kinase_ATP_BS"/>
</dbReference>
<evidence type="ECO:0000313" key="17">
    <source>
        <dbReference type="Proteomes" id="UP000436088"/>
    </source>
</evidence>
<dbReference type="PANTHER" id="PTHR43895">
    <property type="entry name" value="CALCIUM/CALMODULIN-DEPENDENT PROTEIN KINASE KINASE-RELATED"/>
    <property type="match status" value="1"/>
</dbReference>
<evidence type="ECO:0000313" key="16">
    <source>
        <dbReference type="EMBL" id="KAE8728112.1"/>
    </source>
</evidence>
<protein>
    <recommendedName>
        <fullName evidence="3">non-specific serine/threonine protein kinase</fullName>
        <ecNumber evidence="3">2.7.11.1</ecNumber>
    </recommendedName>
</protein>
<accession>A0A6A3CKL7</accession>
<feature type="domain" description="NAF" evidence="15">
    <location>
        <begin position="306"/>
        <end position="330"/>
    </location>
</feature>
<dbReference type="Proteomes" id="UP000436088">
    <property type="component" value="Unassembled WGS sequence"/>
</dbReference>
<dbReference type="GO" id="GO:0007165">
    <property type="term" value="P:signal transduction"/>
    <property type="evidence" value="ECO:0007669"/>
    <property type="project" value="InterPro"/>
</dbReference>
<dbReference type="PANTHER" id="PTHR43895:SF160">
    <property type="entry name" value="CBL-INTERACTING SERINE_THREONINE-PROTEIN KINASE 14"/>
    <property type="match status" value="1"/>
</dbReference>
<keyword evidence="4 13" id="KW-0723">Serine/threonine-protein kinase</keyword>
<dbReference type="AlphaFoldDB" id="A0A6A3CKL7"/>
<keyword evidence="6 12" id="KW-0547">Nucleotide-binding</keyword>
<evidence type="ECO:0000256" key="11">
    <source>
        <dbReference type="ARBA" id="ARBA00048679"/>
    </source>
</evidence>
<dbReference type="PROSITE" id="PS50816">
    <property type="entry name" value="NAF"/>
    <property type="match status" value="1"/>
</dbReference>
<dbReference type="EC" id="2.7.11.1" evidence="3"/>
<gene>
    <name evidence="16" type="ORF">F3Y22_tig00004779pilonHSYRG00119</name>
</gene>
<dbReference type="FunFam" id="1.10.510.10:FF:000653">
    <property type="entry name" value="Non-specific serine/threonine protein kinase"/>
    <property type="match status" value="1"/>
</dbReference>
<evidence type="ECO:0000256" key="1">
    <source>
        <dbReference type="ARBA" id="ARBA00001936"/>
    </source>
</evidence>
<comment type="similarity">
    <text evidence="2">Belongs to the protein kinase superfamily. CAMK Ser/Thr protein kinase family. SNF1 subfamily.</text>
</comment>
<evidence type="ECO:0000256" key="9">
    <source>
        <dbReference type="ARBA" id="ARBA00023211"/>
    </source>
</evidence>
<feature type="binding site" evidence="12">
    <location>
        <position position="58"/>
    </location>
    <ligand>
        <name>ATP</name>
        <dbReference type="ChEBI" id="CHEBI:30616"/>
    </ligand>
</feature>
<keyword evidence="17" id="KW-1185">Reference proteome</keyword>
<dbReference type="Gene3D" id="1.10.510.10">
    <property type="entry name" value="Transferase(Phosphotransferase) domain 1"/>
    <property type="match status" value="1"/>
</dbReference>
<keyword evidence="8 12" id="KW-0067">ATP-binding</keyword>
<dbReference type="FunFam" id="3.30.200.20:FF:000096">
    <property type="entry name" value="Non-specific serine/threonine protein kinase"/>
    <property type="match status" value="1"/>
</dbReference>
<reference evidence="16" key="1">
    <citation type="submission" date="2019-09" db="EMBL/GenBank/DDBJ databases">
        <title>Draft genome information of white flower Hibiscus syriacus.</title>
        <authorList>
            <person name="Kim Y.-M."/>
        </authorList>
    </citation>
    <scope>NUCLEOTIDE SEQUENCE [LARGE SCALE GENOMIC DNA]</scope>
    <source>
        <strain evidence="16">YM2019G1</strain>
    </source>
</reference>
<dbReference type="GO" id="GO:0004674">
    <property type="term" value="F:protein serine/threonine kinase activity"/>
    <property type="evidence" value="ECO:0007669"/>
    <property type="project" value="UniProtKB-KW"/>
</dbReference>
<organism evidence="16 17">
    <name type="scientific">Hibiscus syriacus</name>
    <name type="common">Rose of Sharon</name>
    <dbReference type="NCBI Taxonomy" id="106335"/>
    <lineage>
        <taxon>Eukaryota</taxon>
        <taxon>Viridiplantae</taxon>
        <taxon>Streptophyta</taxon>
        <taxon>Embryophyta</taxon>
        <taxon>Tracheophyta</taxon>
        <taxon>Spermatophyta</taxon>
        <taxon>Magnoliopsida</taxon>
        <taxon>eudicotyledons</taxon>
        <taxon>Gunneridae</taxon>
        <taxon>Pentapetalae</taxon>
        <taxon>rosids</taxon>
        <taxon>malvids</taxon>
        <taxon>Malvales</taxon>
        <taxon>Malvaceae</taxon>
        <taxon>Malvoideae</taxon>
        <taxon>Hibiscus</taxon>
    </lineage>
</organism>
<evidence type="ECO:0000256" key="7">
    <source>
        <dbReference type="ARBA" id="ARBA00022777"/>
    </source>
</evidence>
<keyword evidence="9" id="KW-0464">Manganese</keyword>
<dbReference type="SMART" id="SM00220">
    <property type="entry name" value="S_TKc"/>
    <property type="match status" value="1"/>
</dbReference>
<evidence type="ECO:0000256" key="4">
    <source>
        <dbReference type="ARBA" id="ARBA00022527"/>
    </source>
</evidence>
<evidence type="ECO:0000256" key="2">
    <source>
        <dbReference type="ARBA" id="ARBA00006234"/>
    </source>
</evidence>
<keyword evidence="7 16" id="KW-0418">Kinase</keyword>
<evidence type="ECO:0000256" key="5">
    <source>
        <dbReference type="ARBA" id="ARBA00022679"/>
    </source>
</evidence>
<dbReference type="GO" id="GO:0005524">
    <property type="term" value="F:ATP binding"/>
    <property type="evidence" value="ECO:0007669"/>
    <property type="project" value="UniProtKB-UniRule"/>
</dbReference>
<dbReference type="SUPFAM" id="SSF56112">
    <property type="entry name" value="Protein kinase-like (PK-like)"/>
    <property type="match status" value="1"/>
</dbReference>
<dbReference type="OrthoDB" id="193931at2759"/>
<comment type="caution">
    <text evidence="16">The sequence shown here is derived from an EMBL/GenBank/DDBJ whole genome shotgun (WGS) entry which is preliminary data.</text>
</comment>
<dbReference type="PROSITE" id="PS50011">
    <property type="entry name" value="PROTEIN_KINASE_DOM"/>
    <property type="match status" value="1"/>
</dbReference>
<dbReference type="Gene3D" id="3.30.200.20">
    <property type="entry name" value="Phosphorylase Kinase, domain 1"/>
    <property type="match status" value="1"/>
</dbReference>
<dbReference type="InterPro" id="IPR000719">
    <property type="entry name" value="Prot_kinase_dom"/>
</dbReference>
<evidence type="ECO:0000256" key="12">
    <source>
        <dbReference type="PROSITE-ProRule" id="PRU10141"/>
    </source>
</evidence>
<evidence type="ECO:0000256" key="3">
    <source>
        <dbReference type="ARBA" id="ARBA00012513"/>
    </source>
</evidence>
<evidence type="ECO:0000259" key="14">
    <source>
        <dbReference type="PROSITE" id="PS50011"/>
    </source>
</evidence>
<dbReference type="InterPro" id="IPR008271">
    <property type="entry name" value="Ser/Thr_kinase_AS"/>
</dbReference>